<dbReference type="InterPro" id="IPR033911">
    <property type="entry name" value="MetRS_core"/>
</dbReference>
<dbReference type="Gene3D" id="1.10.730.10">
    <property type="entry name" value="Isoleucyl-tRNA Synthetase, Domain 1"/>
    <property type="match status" value="1"/>
</dbReference>
<accession>A0ABN6JX58</accession>
<evidence type="ECO:0000313" key="18">
    <source>
        <dbReference type="Proteomes" id="UP001319874"/>
    </source>
</evidence>
<keyword evidence="18" id="KW-1185">Reference proteome</keyword>
<evidence type="ECO:0000256" key="8">
    <source>
        <dbReference type="ARBA" id="ARBA00022833"/>
    </source>
</evidence>
<sequence>MVFRYVTTPIYYVNDRPHMGHAYASVHADVVARYLRAAGYQVMFVTGADEHGEKIARAASAAADTPQAFTDRHAGAFQQAWQQLEVKPDHFVRTSASAHKEVVVHCLTRLHDAGDIYLTDYEGRYSVGQERFVTEKELIDGKLPEDRDPPVLRRESNYFFRMEKYRDPIRRLLNDFPELINPPQYRNEVLRLLDEPIGDLSISRPRARLDWGIPLPWDPEQVTYVWFDALLSYVSALQFPDSQMFRDFWPTARHVIGKDILRPHTLFWLAILQALGIPPYQRLHVSGHLLGNDRRKMSKSLGNGVDPLEAATLYGADALRYALVREVAFGVDGVISHAAIEHRLNRDLADDFGNLVSRSLAMIVRYREGRVPAPGPYTSLEEEISRRACALPGEVLILVDDLKLAQALEHIFEYVRHLNGYIAITAPWELARADSDPARLNTVLNTLAEGISAASDLLAPVLPVSTGRLREVLGRAKTDRWAVPWGQGVAVGHIVRKIVLFPKRSSVVT</sequence>
<evidence type="ECO:0000256" key="13">
    <source>
        <dbReference type="RuleBase" id="RU363039"/>
    </source>
</evidence>
<evidence type="ECO:0000259" key="14">
    <source>
        <dbReference type="Pfam" id="PF01406"/>
    </source>
</evidence>
<organism evidence="16 18">
    <name type="scientific">Paraburkholderia terrae</name>
    <dbReference type="NCBI Taxonomy" id="311230"/>
    <lineage>
        <taxon>Bacteria</taxon>
        <taxon>Pseudomonadati</taxon>
        <taxon>Pseudomonadota</taxon>
        <taxon>Betaproteobacteria</taxon>
        <taxon>Burkholderiales</taxon>
        <taxon>Burkholderiaceae</taxon>
        <taxon>Paraburkholderia</taxon>
    </lineage>
</organism>
<comment type="cofactor">
    <cofactor evidence="1">
        <name>Zn(2+)</name>
        <dbReference type="ChEBI" id="CHEBI:29105"/>
    </cofactor>
</comment>
<name>A0ABN6JX58_9BURK</name>
<evidence type="ECO:0000256" key="10">
    <source>
        <dbReference type="ARBA" id="ARBA00022917"/>
    </source>
</evidence>
<keyword evidence="6" id="KW-0479">Metal-binding</keyword>
<dbReference type="InterPro" id="IPR032678">
    <property type="entry name" value="tRNA-synt_1_cat_dom"/>
</dbReference>
<keyword evidence="7 13" id="KW-0547">Nucleotide-binding</keyword>
<keyword evidence="11 13" id="KW-0030">Aminoacyl-tRNA synthetase</keyword>
<evidence type="ECO:0000256" key="6">
    <source>
        <dbReference type="ARBA" id="ARBA00022723"/>
    </source>
</evidence>
<dbReference type="Proteomes" id="UP001319874">
    <property type="component" value="Chromosome 4"/>
</dbReference>
<evidence type="ECO:0000256" key="12">
    <source>
        <dbReference type="ARBA" id="ARBA00030904"/>
    </source>
</evidence>
<gene>
    <name evidence="16" type="primary">metG_2</name>
    <name evidence="17" type="synonym">metG_3</name>
    <name evidence="16" type="ORF">PTKU64_88690</name>
    <name evidence="17" type="ORF">PTKU64_89640</name>
</gene>
<evidence type="ECO:0000256" key="7">
    <source>
        <dbReference type="ARBA" id="ARBA00022741"/>
    </source>
</evidence>
<keyword evidence="10 13" id="KW-0648">Protein biosynthesis</keyword>
<comment type="function">
    <text evidence="2">Is required not only for elongation of protein synthesis but also for the initiation of all mRNA translation through initiator tRNA(fMet) aminoacylation.</text>
</comment>
<dbReference type="InterPro" id="IPR015413">
    <property type="entry name" value="Methionyl/Leucyl_tRNA_Synth"/>
</dbReference>
<dbReference type="RefSeq" id="WP_229517381.1">
    <property type="nucleotide sequence ID" value="NZ_AP024958.1"/>
</dbReference>
<dbReference type="PANTHER" id="PTHR43326">
    <property type="entry name" value="METHIONYL-TRNA SYNTHETASE"/>
    <property type="match status" value="1"/>
</dbReference>
<evidence type="ECO:0000256" key="11">
    <source>
        <dbReference type="ARBA" id="ARBA00023146"/>
    </source>
</evidence>
<comment type="similarity">
    <text evidence="13">Belongs to the class-I aminoacyl-tRNA synthetase family.</text>
</comment>
<evidence type="ECO:0000259" key="15">
    <source>
        <dbReference type="Pfam" id="PF09334"/>
    </source>
</evidence>
<dbReference type="InterPro" id="IPR023457">
    <property type="entry name" value="Met-tRNA_synth_2"/>
</dbReference>
<evidence type="ECO:0000256" key="4">
    <source>
        <dbReference type="ARBA" id="ARBA00018753"/>
    </source>
</evidence>
<keyword evidence="5 13" id="KW-0436">Ligase</keyword>
<keyword evidence="9 13" id="KW-0067">ATP-binding</keyword>
<dbReference type="EC" id="6.1.1.10" evidence="3"/>
<evidence type="ECO:0000313" key="17">
    <source>
        <dbReference type="EMBL" id="BCZ85289.1"/>
    </source>
</evidence>
<evidence type="ECO:0000256" key="5">
    <source>
        <dbReference type="ARBA" id="ARBA00022598"/>
    </source>
</evidence>
<dbReference type="InterPro" id="IPR014758">
    <property type="entry name" value="Met-tRNA_synth"/>
</dbReference>
<dbReference type="PANTHER" id="PTHR43326:SF1">
    <property type="entry name" value="METHIONINE--TRNA LIGASE, MITOCHONDRIAL"/>
    <property type="match status" value="1"/>
</dbReference>
<protein>
    <recommendedName>
        <fullName evidence="4">Methionine--tRNA ligase</fullName>
        <ecNumber evidence="3">6.1.1.10</ecNumber>
    </recommendedName>
    <alternativeName>
        <fullName evidence="12">Methionyl-tRNA synthetase</fullName>
    </alternativeName>
</protein>
<dbReference type="CDD" id="cd07957">
    <property type="entry name" value="Anticodon_Ia_Met"/>
    <property type="match status" value="1"/>
</dbReference>
<keyword evidence="8" id="KW-0862">Zinc</keyword>
<dbReference type="InterPro" id="IPR014729">
    <property type="entry name" value="Rossmann-like_a/b/a_fold"/>
</dbReference>
<proteinExistence type="inferred from homology"/>
<evidence type="ECO:0000256" key="9">
    <source>
        <dbReference type="ARBA" id="ARBA00022840"/>
    </source>
</evidence>
<evidence type="ECO:0000256" key="3">
    <source>
        <dbReference type="ARBA" id="ARBA00012838"/>
    </source>
</evidence>
<dbReference type="Pfam" id="PF01406">
    <property type="entry name" value="tRNA-synt_1e"/>
    <property type="match status" value="1"/>
</dbReference>
<dbReference type="Pfam" id="PF09334">
    <property type="entry name" value="tRNA-synt_1g"/>
    <property type="match status" value="1"/>
</dbReference>
<dbReference type="NCBIfam" id="TIGR00398">
    <property type="entry name" value="metG"/>
    <property type="match status" value="1"/>
</dbReference>
<dbReference type="InterPro" id="IPR041872">
    <property type="entry name" value="Anticodon_Met"/>
</dbReference>
<dbReference type="SUPFAM" id="SSF47323">
    <property type="entry name" value="Anticodon-binding domain of a subclass of class I aminoacyl-tRNA synthetases"/>
    <property type="match status" value="1"/>
</dbReference>
<feature type="domain" description="Methionyl/Leucyl tRNA synthetase" evidence="15">
    <location>
        <begin position="138"/>
        <end position="359"/>
    </location>
</feature>
<evidence type="ECO:0000313" key="16">
    <source>
        <dbReference type="EMBL" id="BCZ85194.1"/>
    </source>
</evidence>
<evidence type="ECO:0000256" key="2">
    <source>
        <dbReference type="ARBA" id="ARBA00003314"/>
    </source>
</evidence>
<dbReference type="CDD" id="cd00814">
    <property type="entry name" value="MetRS_core"/>
    <property type="match status" value="1"/>
</dbReference>
<feature type="domain" description="tRNA synthetases class I catalytic" evidence="14">
    <location>
        <begin position="13"/>
        <end position="124"/>
    </location>
</feature>
<dbReference type="EMBL" id="AP024958">
    <property type="protein sequence ID" value="BCZ85289.1"/>
    <property type="molecule type" value="Genomic_DNA"/>
</dbReference>
<dbReference type="PRINTS" id="PR01041">
    <property type="entry name" value="TRNASYNTHMET"/>
</dbReference>
<dbReference type="EMBL" id="AP024958">
    <property type="protein sequence ID" value="BCZ85194.1"/>
    <property type="molecule type" value="Genomic_DNA"/>
</dbReference>
<dbReference type="Gene3D" id="3.40.50.620">
    <property type="entry name" value="HUPs"/>
    <property type="match status" value="1"/>
</dbReference>
<dbReference type="InterPro" id="IPR009080">
    <property type="entry name" value="tRNAsynth_Ia_anticodon-bd"/>
</dbReference>
<dbReference type="SUPFAM" id="SSF52374">
    <property type="entry name" value="Nucleotidylyl transferase"/>
    <property type="match status" value="1"/>
</dbReference>
<reference evidence="16 18" key="1">
    <citation type="journal article" date="2022" name="Front. Microbiol.">
        <title>Identification and characterization of a novel class of self-sufficient cytochrome P450 hydroxylase involved in cyclohexanecarboxylate degradation in Paraburkholderia terrae strain KU-64.</title>
        <authorList>
            <person name="Yamamoto T."/>
            <person name="Hasegawa Y."/>
            <person name="Iwaki H."/>
        </authorList>
    </citation>
    <scope>NUCLEOTIDE SEQUENCE [LARGE SCALE GENOMIC DNA]</scope>
    <source>
        <strain evidence="16 18">KU-64</strain>
    </source>
</reference>
<evidence type="ECO:0000256" key="1">
    <source>
        <dbReference type="ARBA" id="ARBA00001947"/>
    </source>
</evidence>
<dbReference type="Gene3D" id="2.170.220.10">
    <property type="match status" value="1"/>
</dbReference>
<dbReference type="GO" id="GO:0016874">
    <property type="term" value="F:ligase activity"/>
    <property type="evidence" value="ECO:0007669"/>
    <property type="project" value="UniProtKB-KW"/>
</dbReference>